<dbReference type="SUPFAM" id="SSF53756">
    <property type="entry name" value="UDP-Glycosyltransferase/glycogen phosphorylase"/>
    <property type="match status" value="1"/>
</dbReference>
<accession>A0A6I4UMR1</accession>
<sequence>MYRASAIGTLNGQEPMSKKILFLSALDFKEKSIQVIRKTPEAFRDAGWEVRYIVARDNLPRGNYGYEAEINPAGIRVERFAWPLARLRNTQAGRALSYVWTKIASLAVVLQLALRGAQALRREAADVIYGYEVQGVLAARLLKMVGASGGALVVHRFQGTSVTEMLEGRQRVRQLVNLDQILALRSACDLVIMTDDGTKGNEALRRVGSRAANLRFWVNGADEPKELQPTQEFRRRLGVGPDELVLVSVSRLAGWKRVDRGLAIAEELKRLGVAFVYLVVGGGSEYERLERLSRDLGIADQVIFTGPVPQSDVYDYMNAADVFISTYDMSNVGNPLLEAIRMGKLIVTLRNGATGDWITHGQSGLIYDPSQDISQVAASDIARLVRDAAWADELRKGVRAVARERLWTWRDRMNAEVSDVEMLLEK</sequence>
<evidence type="ECO:0000313" key="2">
    <source>
        <dbReference type="EMBL" id="MXP40271.1"/>
    </source>
</evidence>
<dbReference type="Gene3D" id="3.40.50.2000">
    <property type="entry name" value="Glycogen Phosphorylase B"/>
    <property type="match status" value="2"/>
</dbReference>
<keyword evidence="3" id="KW-1185">Reference proteome</keyword>
<proteinExistence type="predicted"/>
<evidence type="ECO:0000259" key="1">
    <source>
        <dbReference type="Pfam" id="PF00534"/>
    </source>
</evidence>
<organism evidence="2 3">
    <name type="scientific">Croceibacterium soli</name>
    <dbReference type="NCBI Taxonomy" id="1739690"/>
    <lineage>
        <taxon>Bacteria</taxon>
        <taxon>Pseudomonadati</taxon>
        <taxon>Pseudomonadota</taxon>
        <taxon>Alphaproteobacteria</taxon>
        <taxon>Sphingomonadales</taxon>
        <taxon>Erythrobacteraceae</taxon>
        <taxon>Croceibacterium</taxon>
    </lineage>
</organism>
<protein>
    <submittedName>
        <fullName evidence="2">Glycosyltransferase</fullName>
    </submittedName>
</protein>
<dbReference type="EMBL" id="WTYK01000001">
    <property type="protein sequence ID" value="MXP40271.1"/>
    <property type="molecule type" value="Genomic_DNA"/>
</dbReference>
<comment type="caution">
    <text evidence="2">The sequence shown here is derived from an EMBL/GenBank/DDBJ whole genome shotgun (WGS) entry which is preliminary data.</text>
</comment>
<feature type="domain" description="Glycosyl transferase family 1" evidence="1">
    <location>
        <begin position="231"/>
        <end position="396"/>
    </location>
</feature>
<dbReference type="PANTHER" id="PTHR45947:SF3">
    <property type="entry name" value="SULFOQUINOVOSYL TRANSFERASE SQD2"/>
    <property type="match status" value="1"/>
</dbReference>
<gene>
    <name evidence="2" type="ORF">GRI75_01260</name>
</gene>
<evidence type="ECO:0000313" key="3">
    <source>
        <dbReference type="Proteomes" id="UP000469159"/>
    </source>
</evidence>
<dbReference type="InterPro" id="IPR050194">
    <property type="entry name" value="Glycosyltransferase_grp1"/>
</dbReference>
<reference evidence="2 3" key="1">
    <citation type="submission" date="2019-12" db="EMBL/GenBank/DDBJ databases">
        <title>Genomic-based taxomic classification of the family Erythrobacteraceae.</title>
        <authorList>
            <person name="Xu L."/>
        </authorList>
    </citation>
    <scope>NUCLEOTIDE SEQUENCE [LARGE SCALE GENOMIC DNA]</scope>
    <source>
        <strain evidence="2 3">MCCC 1K02066</strain>
    </source>
</reference>
<dbReference type="InterPro" id="IPR001296">
    <property type="entry name" value="Glyco_trans_1"/>
</dbReference>
<dbReference type="GO" id="GO:0016757">
    <property type="term" value="F:glycosyltransferase activity"/>
    <property type="evidence" value="ECO:0007669"/>
    <property type="project" value="InterPro"/>
</dbReference>
<dbReference type="AlphaFoldDB" id="A0A6I4UMR1"/>
<keyword evidence="2" id="KW-0808">Transferase</keyword>
<dbReference type="PANTHER" id="PTHR45947">
    <property type="entry name" value="SULFOQUINOVOSYL TRANSFERASE SQD2"/>
    <property type="match status" value="1"/>
</dbReference>
<name>A0A6I4UMR1_9SPHN</name>
<dbReference type="Proteomes" id="UP000469159">
    <property type="component" value="Unassembled WGS sequence"/>
</dbReference>
<dbReference type="Pfam" id="PF00534">
    <property type="entry name" value="Glycos_transf_1"/>
    <property type="match status" value="1"/>
</dbReference>
<dbReference type="CDD" id="cd03801">
    <property type="entry name" value="GT4_PimA-like"/>
    <property type="match status" value="1"/>
</dbReference>